<feature type="compositionally biased region" description="Basic and acidic residues" evidence="1">
    <location>
        <begin position="33"/>
        <end position="45"/>
    </location>
</feature>
<evidence type="ECO:0000313" key="3">
    <source>
        <dbReference type="Proteomes" id="UP000006222"/>
    </source>
</evidence>
<keyword evidence="2" id="KW-0723">Serine/threonine-protein kinase</keyword>
<proteinExistence type="predicted"/>
<comment type="caution">
    <text evidence="2">The sequence shown here is derived from an EMBL/GenBank/DDBJ whole genome shotgun (WGS) entry which is preliminary data.</text>
</comment>
<keyword evidence="2" id="KW-0418">Kinase</keyword>
<protein>
    <submittedName>
        <fullName evidence="2">Serine/threonine protein kinase</fullName>
        <ecNumber evidence="2">2.7.-.-</ecNumber>
    </submittedName>
</protein>
<dbReference type="EMBL" id="AFAR01000018">
    <property type="protein sequence ID" value="EGF29575.1"/>
    <property type="molecule type" value="Genomic_DNA"/>
</dbReference>
<name>F2AL99_RHOBT</name>
<dbReference type="Gene3D" id="3.30.200.20">
    <property type="entry name" value="Phosphorylase Kinase, domain 1"/>
    <property type="match status" value="1"/>
</dbReference>
<dbReference type="GO" id="GO:0004674">
    <property type="term" value="F:protein serine/threonine kinase activity"/>
    <property type="evidence" value="ECO:0007669"/>
    <property type="project" value="UniProtKB-KW"/>
</dbReference>
<evidence type="ECO:0000313" key="2">
    <source>
        <dbReference type="EMBL" id="EGF29575.1"/>
    </source>
</evidence>
<dbReference type="PATRIC" id="fig|991778.3.peg.454"/>
<sequence length="120" mass="12920">MFAAKRNAVSPSLDATFLVFSSVQTLGMEKKTDLNSDDQLTRDDTGADSEATVSSGESSFLLNAIDAPQIWSARQIQGHVGGYELVKEIGRGGFGIVYLAHDQKTQTRCGDQDCASRSCQ</sequence>
<accession>F2AL99</accession>
<evidence type="ECO:0000256" key="1">
    <source>
        <dbReference type="SAM" id="MobiDB-lite"/>
    </source>
</evidence>
<dbReference type="InterPro" id="IPR011009">
    <property type="entry name" value="Kinase-like_dom_sf"/>
</dbReference>
<keyword evidence="2" id="KW-0808">Transferase</keyword>
<dbReference type="Proteomes" id="UP000006222">
    <property type="component" value="Unassembled WGS sequence"/>
</dbReference>
<dbReference type="AlphaFoldDB" id="F2AL99"/>
<organism evidence="2 3">
    <name type="scientific">Rhodopirellula baltica WH47</name>
    <dbReference type="NCBI Taxonomy" id="991778"/>
    <lineage>
        <taxon>Bacteria</taxon>
        <taxon>Pseudomonadati</taxon>
        <taxon>Planctomycetota</taxon>
        <taxon>Planctomycetia</taxon>
        <taxon>Pirellulales</taxon>
        <taxon>Pirellulaceae</taxon>
        <taxon>Rhodopirellula</taxon>
    </lineage>
</organism>
<feature type="region of interest" description="Disordered" evidence="1">
    <location>
        <begin position="33"/>
        <end position="52"/>
    </location>
</feature>
<reference evidence="2 3" key="1">
    <citation type="journal article" date="2013" name="Mar. Genomics">
        <title>Expression of sulfatases in Rhodopirellula baltica and the diversity of sulfatases in the genus Rhodopirellula.</title>
        <authorList>
            <person name="Wegner C.E."/>
            <person name="Richter-Heitmann T."/>
            <person name="Klindworth A."/>
            <person name="Klockow C."/>
            <person name="Richter M."/>
            <person name="Achstetter T."/>
            <person name="Glockner F.O."/>
            <person name="Harder J."/>
        </authorList>
    </citation>
    <scope>NUCLEOTIDE SEQUENCE [LARGE SCALE GENOMIC DNA]</scope>
    <source>
        <strain evidence="2 3">WH47</strain>
    </source>
</reference>
<gene>
    <name evidence="2" type="ORF">RBWH47_04557</name>
</gene>
<dbReference type="SUPFAM" id="SSF56112">
    <property type="entry name" value="Protein kinase-like (PK-like)"/>
    <property type="match status" value="1"/>
</dbReference>
<dbReference type="EC" id="2.7.-.-" evidence="2"/>